<dbReference type="EMBL" id="CP157762">
    <property type="protein sequence ID" value="XBP92935.1"/>
    <property type="molecule type" value="Genomic_DNA"/>
</dbReference>
<name>A0AAU7M6K4_9ACTN</name>
<dbReference type="AlphaFoldDB" id="A0AAU7M6K4"/>
<evidence type="ECO:0000256" key="1">
    <source>
        <dbReference type="SAM" id="MobiDB-lite"/>
    </source>
</evidence>
<reference evidence="3" key="2">
    <citation type="submission" date="2024-06" db="EMBL/GenBank/DDBJ databases">
        <title>Micromonospora mangrovi CCTCC AA 2012012 genome sequences.</title>
        <authorList>
            <person name="Gao J."/>
        </authorList>
    </citation>
    <scope>NUCLEOTIDE SEQUENCE</scope>
    <source>
        <strain evidence="3">CCTCC AA 2012012</strain>
    </source>
</reference>
<proteinExistence type="predicted"/>
<feature type="compositionally biased region" description="Basic and acidic residues" evidence="1">
    <location>
        <begin position="45"/>
        <end position="60"/>
    </location>
</feature>
<organism evidence="2">
    <name type="scientific">Micromonospora sp. CCTCC AA 2012012</name>
    <dbReference type="NCBI Taxonomy" id="3111921"/>
    <lineage>
        <taxon>Bacteria</taxon>
        <taxon>Bacillati</taxon>
        <taxon>Actinomycetota</taxon>
        <taxon>Actinomycetes</taxon>
        <taxon>Micromonosporales</taxon>
        <taxon>Micromonosporaceae</taxon>
        <taxon>Micromonospora</taxon>
    </lineage>
</organism>
<sequence>MHLALLFLALLIAGVCAVAIPVVRRRARSRGFDQGFLEGAAGETRPAEPETRLRLVQDAQ</sequence>
<feature type="region of interest" description="Disordered" evidence="1">
    <location>
        <begin position="40"/>
        <end position="60"/>
    </location>
</feature>
<reference evidence="2" key="1">
    <citation type="submission" date="2024-01" db="EMBL/GenBank/DDBJ databases">
        <title>The genome sequence of Micromonospora mangrovi CCTCC AA 2012012.</title>
        <authorList>
            <person name="Gao J."/>
        </authorList>
    </citation>
    <scope>NUCLEOTIDE SEQUENCE</scope>
    <source>
        <strain evidence="2">CCTCC AA 2012012</strain>
    </source>
</reference>
<dbReference type="EMBL" id="CP159342">
    <property type="protein sequence ID" value="XCH73632.1"/>
    <property type="molecule type" value="Genomic_DNA"/>
</dbReference>
<gene>
    <name evidence="3" type="ORF">ABUL08_25680</name>
    <name evidence="2" type="ORF">VK199_25600</name>
</gene>
<protein>
    <submittedName>
        <fullName evidence="2">Uncharacterized protein</fullName>
    </submittedName>
</protein>
<dbReference type="RefSeq" id="WP_350932559.1">
    <property type="nucleotide sequence ID" value="NZ_CP157762.1"/>
</dbReference>
<evidence type="ECO:0000313" key="3">
    <source>
        <dbReference type="EMBL" id="XCH73632.1"/>
    </source>
</evidence>
<accession>A0AAU7M6K4</accession>
<evidence type="ECO:0000313" key="2">
    <source>
        <dbReference type="EMBL" id="XBP92935.1"/>
    </source>
</evidence>